<feature type="transmembrane region" description="Helical" evidence="1">
    <location>
        <begin position="12"/>
        <end position="33"/>
    </location>
</feature>
<dbReference type="OrthoDB" id="7828878at2759"/>
<dbReference type="KEGG" id="dwi:26529412"/>
<dbReference type="Proteomes" id="UP000007798">
    <property type="component" value="Unassembled WGS sequence"/>
</dbReference>
<reference evidence="2 3" key="1">
    <citation type="journal article" date="2007" name="Nature">
        <title>Evolution of genes and genomes on the Drosophila phylogeny.</title>
        <authorList>
            <consortium name="Drosophila 12 Genomes Consortium"/>
            <person name="Clark A.G."/>
            <person name="Eisen M.B."/>
            <person name="Smith D.R."/>
            <person name="Bergman C.M."/>
            <person name="Oliver B."/>
            <person name="Markow T.A."/>
            <person name="Kaufman T.C."/>
            <person name="Kellis M."/>
            <person name="Gelbart W."/>
            <person name="Iyer V.N."/>
            <person name="Pollard D.A."/>
            <person name="Sackton T.B."/>
            <person name="Larracuente A.M."/>
            <person name="Singh N.D."/>
            <person name="Abad J.P."/>
            <person name="Abt D.N."/>
            <person name="Adryan B."/>
            <person name="Aguade M."/>
            <person name="Akashi H."/>
            <person name="Anderson W.W."/>
            <person name="Aquadro C.F."/>
            <person name="Ardell D.H."/>
            <person name="Arguello R."/>
            <person name="Artieri C.G."/>
            <person name="Barbash D.A."/>
            <person name="Barker D."/>
            <person name="Barsanti P."/>
            <person name="Batterham P."/>
            <person name="Batzoglou S."/>
            <person name="Begun D."/>
            <person name="Bhutkar A."/>
            <person name="Blanco E."/>
            <person name="Bosak S.A."/>
            <person name="Bradley R.K."/>
            <person name="Brand A.D."/>
            <person name="Brent M.R."/>
            <person name="Brooks A.N."/>
            <person name="Brown R.H."/>
            <person name="Butlin R.K."/>
            <person name="Caggese C."/>
            <person name="Calvi B.R."/>
            <person name="Bernardo de Carvalho A."/>
            <person name="Caspi A."/>
            <person name="Castrezana S."/>
            <person name="Celniker S.E."/>
            <person name="Chang J.L."/>
            <person name="Chapple C."/>
            <person name="Chatterji S."/>
            <person name="Chinwalla A."/>
            <person name="Civetta A."/>
            <person name="Clifton S.W."/>
            <person name="Comeron J.M."/>
            <person name="Costello J.C."/>
            <person name="Coyne J.A."/>
            <person name="Daub J."/>
            <person name="David R.G."/>
            <person name="Delcher A.L."/>
            <person name="Delehaunty K."/>
            <person name="Do C.B."/>
            <person name="Ebling H."/>
            <person name="Edwards K."/>
            <person name="Eickbush T."/>
            <person name="Evans J.D."/>
            <person name="Filipski A."/>
            <person name="Findeiss S."/>
            <person name="Freyhult E."/>
            <person name="Fulton L."/>
            <person name="Fulton R."/>
            <person name="Garcia A.C."/>
            <person name="Gardiner A."/>
            <person name="Garfield D.A."/>
            <person name="Garvin B.E."/>
            <person name="Gibson G."/>
            <person name="Gilbert D."/>
            <person name="Gnerre S."/>
            <person name="Godfrey J."/>
            <person name="Good R."/>
            <person name="Gotea V."/>
            <person name="Gravely B."/>
            <person name="Greenberg A.J."/>
            <person name="Griffiths-Jones S."/>
            <person name="Gross S."/>
            <person name="Guigo R."/>
            <person name="Gustafson E.A."/>
            <person name="Haerty W."/>
            <person name="Hahn M.W."/>
            <person name="Halligan D.L."/>
            <person name="Halpern A.L."/>
            <person name="Halter G.M."/>
            <person name="Han M.V."/>
            <person name="Heger A."/>
            <person name="Hillier L."/>
            <person name="Hinrichs A.S."/>
            <person name="Holmes I."/>
            <person name="Hoskins R.A."/>
            <person name="Hubisz M.J."/>
            <person name="Hultmark D."/>
            <person name="Huntley M.A."/>
            <person name="Jaffe D.B."/>
            <person name="Jagadeeshan S."/>
            <person name="Jeck W.R."/>
            <person name="Johnson J."/>
            <person name="Jones C.D."/>
            <person name="Jordan W.C."/>
            <person name="Karpen G.H."/>
            <person name="Kataoka E."/>
            <person name="Keightley P.D."/>
            <person name="Kheradpour P."/>
            <person name="Kirkness E.F."/>
            <person name="Koerich L.B."/>
            <person name="Kristiansen K."/>
            <person name="Kudrna D."/>
            <person name="Kulathinal R.J."/>
            <person name="Kumar S."/>
            <person name="Kwok R."/>
            <person name="Lander E."/>
            <person name="Langley C.H."/>
            <person name="Lapoint R."/>
            <person name="Lazzaro B.P."/>
            <person name="Lee S.J."/>
            <person name="Levesque L."/>
            <person name="Li R."/>
            <person name="Lin C.F."/>
            <person name="Lin M.F."/>
            <person name="Lindblad-Toh K."/>
            <person name="Llopart A."/>
            <person name="Long M."/>
            <person name="Low L."/>
            <person name="Lozovsky E."/>
            <person name="Lu J."/>
            <person name="Luo M."/>
            <person name="Machado C.A."/>
            <person name="Makalowski W."/>
            <person name="Marzo M."/>
            <person name="Matsuda M."/>
            <person name="Matzkin L."/>
            <person name="McAllister B."/>
            <person name="McBride C.S."/>
            <person name="McKernan B."/>
            <person name="McKernan K."/>
            <person name="Mendez-Lago M."/>
            <person name="Minx P."/>
            <person name="Mollenhauer M.U."/>
            <person name="Montooth K."/>
            <person name="Mount S.M."/>
            <person name="Mu X."/>
            <person name="Myers E."/>
            <person name="Negre B."/>
            <person name="Newfeld S."/>
            <person name="Nielsen R."/>
            <person name="Noor M.A."/>
            <person name="O'Grady P."/>
            <person name="Pachter L."/>
            <person name="Papaceit M."/>
            <person name="Parisi M.J."/>
            <person name="Parisi M."/>
            <person name="Parts L."/>
            <person name="Pedersen J.S."/>
            <person name="Pesole G."/>
            <person name="Phillippy A.M."/>
            <person name="Ponting C.P."/>
            <person name="Pop M."/>
            <person name="Porcelli D."/>
            <person name="Powell J.R."/>
            <person name="Prohaska S."/>
            <person name="Pruitt K."/>
            <person name="Puig M."/>
            <person name="Quesneville H."/>
            <person name="Ram K.R."/>
            <person name="Rand D."/>
            <person name="Rasmussen M.D."/>
            <person name="Reed L.K."/>
            <person name="Reenan R."/>
            <person name="Reily A."/>
            <person name="Remington K.A."/>
            <person name="Rieger T.T."/>
            <person name="Ritchie M.G."/>
            <person name="Robin C."/>
            <person name="Rogers Y.H."/>
            <person name="Rohde C."/>
            <person name="Rozas J."/>
            <person name="Rubenfield M.J."/>
            <person name="Ruiz A."/>
            <person name="Russo S."/>
            <person name="Salzberg S.L."/>
            <person name="Sanchez-Gracia A."/>
            <person name="Saranga D.J."/>
            <person name="Sato H."/>
            <person name="Schaeffer S.W."/>
            <person name="Schatz M.C."/>
            <person name="Schlenke T."/>
            <person name="Schwartz R."/>
            <person name="Segarra C."/>
            <person name="Singh R.S."/>
            <person name="Sirot L."/>
            <person name="Sirota M."/>
            <person name="Sisneros N.B."/>
            <person name="Smith C.D."/>
            <person name="Smith T.F."/>
            <person name="Spieth J."/>
            <person name="Stage D.E."/>
            <person name="Stark A."/>
            <person name="Stephan W."/>
            <person name="Strausberg R.L."/>
            <person name="Strempel S."/>
            <person name="Sturgill D."/>
            <person name="Sutton G."/>
            <person name="Sutton G.G."/>
            <person name="Tao W."/>
            <person name="Teichmann S."/>
            <person name="Tobari Y.N."/>
            <person name="Tomimura Y."/>
            <person name="Tsolas J.M."/>
            <person name="Valente V.L."/>
            <person name="Venter E."/>
            <person name="Venter J.C."/>
            <person name="Vicario S."/>
            <person name="Vieira F.G."/>
            <person name="Vilella A.J."/>
            <person name="Villasante A."/>
            <person name="Walenz B."/>
            <person name="Wang J."/>
            <person name="Wasserman M."/>
            <person name="Watts T."/>
            <person name="Wilson D."/>
            <person name="Wilson R.K."/>
            <person name="Wing R.A."/>
            <person name="Wolfner M.F."/>
            <person name="Wong A."/>
            <person name="Wong G.K."/>
            <person name="Wu C.I."/>
            <person name="Wu G."/>
            <person name="Yamamoto D."/>
            <person name="Yang H.P."/>
            <person name="Yang S.P."/>
            <person name="Yorke J.A."/>
            <person name="Yoshida K."/>
            <person name="Zdobnov E."/>
            <person name="Zhang P."/>
            <person name="Zhang Y."/>
            <person name="Zimin A.V."/>
            <person name="Baldwin J."/>
            <person name="Abdouelleil A."/>
            <person name="Abdulkadir J."/>
            <person name="Abebe A."/>
            <person name="Abera B."/>
            <person name="Abreu J."/>
            <person name="Acer S.C."/>
            <person name="Aftuck L."/>
            <person name="Alexander A."/>
            <person name="An P."/>
            <person name="Anderson E."/>
            <person name="Anderson S."/>
            <person name="Arachi H."/>
            <person name="Azer M."/>
            <person name="Bachantsang P."/>
            <person name="Barry A."/>
            <person name="Bayul T."/>
            <person name="Berlin A."/>
            <person name="Bessette D."/>
            <person name="Bloom T."/>
            <person name="Blye J."/>
            <person name="Boguslavskiy L."/>
            <person name="Bonnet C."/>
            <person name="Boukhgalter B."/>
            <person name="Bourzgui I."/>
            <person name="Brown A."/>
            <person name="Cahill P."/>
            <person name="Channer S."/>
            <person name="Cheshatsang Y."/>
            <person name="Chuda L."/>
            <person name="Citroen M."/>
            <person name="Collymore A."/>
            <person name="Cooke P."/>
            <person name="Costello M."/>
            <person name="D'Aco K."/>
            <person name="Daza R."/>
            <person name="De Haan G."/>
            <person name="DeGray S."/>
            <person name="DeMaso C."/>
            <person name="Dhargay N."/>
            <person name="Dooley K."/>
            <person name="Dooley E."/>
            <person name="Doricent M."/>
            <person name="Dorje P."/>
            <person name="Dorjee K."/>
            <person name="Dupes A."/>
            <person name="Elong R."/>
            <person name="Falk J."/>
            <person name="Farina A."/>
            <person name="Faro S."/>
            <person name="Ferguson D."/>
            <person name="Fisher S."/>
            <person name="Foley C.D."/>
            <person name="Franke A."/>
            <person name="Friedrich D."/>
            <person name="Gadbois L."/>
            <person name="Gearin G."/>
            <person name="Gearin C.R."/>
            <person name="Giannoukos G."/>
            <person name="Goode T."/>
            <person name="Graham J."/>
            <person name="Grandbois E."/>
            <person name="Grewal S."/>
            <person name="Gyaltsen K."/>
            <person name="Hafez N."/>
            <person name="Hagos B."/>
            <person name="Hall J."/>
            <person name="Henson C."/>
            <person name="Hollinger A."/>
            <person name="Honan T."/>
            <person name="Huard M.D."/>
            <person name="Hughes L."/>
            <person name="Hurhula B."/>
            <person name="Husby M.E."/>
            <person name="Kamat A."/>
            <person name="Kanga B."/>
            <person name="Kashin S."/>
            <person name="Khazanovich D."/>
            <person name="Kisner P."/>
            <person name="Lance K."/>
            <person name="Lara M."/>
            <person name="Lee W."/>
            <person name="Lennon N."/>
            <person name="Letendre F."/>
            <person name="LeVine R."/>
            <person name="Lipovsky A."/>
            <person name="Liu X."/>
            <person name="Liu J."/>
            <person name="Liu S."/>
            <person name="Lokyitsang T."/>
            <person name="Lokyitsang Y."/>
            <person name="Lubonja R."/>
            <person name="Lui A."/>
            <person name="MacDonald P."/>
            <person name="Magnisalis V."/>
            <person name="Maru K."/>
            <person name="Matthews C."/>
            <person name="McCusker W."/>
            <person name="McDonough S."/>
            <person name="Mehta T."/>
            <person name="Meldrim J."/>
            <person name="Meneus L."/>
            <person name="Mihai O."/>
            <person name="Mihalev A."/>
            <person name="Mihova T."/>
            <person name="Mittelman R."/>
            <person name="Mlenga V."/>
            <person name="Montmayeur A."/>
            <person name="Mulrain L."/>
            <person name="Navidi A."/>
            <person name="Naylor J."/>
            <person name="Negash T."/>
            <person name="Nguyen T."/>
            <person name="Nguyen N."/>
            <person name="Nicol R."/>
            <person name="Norbu C."/>
            <person name="Norbu N."/>
            <person name="Novod N."/>
            <person name="O'Neill B."/>
            <person name="Osman S."/>
            <person name="Markiewicz E."/>
            <person name="Oyono O.L."/>
            <person name="Patti C."/>
            <person name="Phunkhang P."/>
            <person name="Pierre F."/>
            <person name="Priest M."/>
            <person name="Raghuraman S."/>
            <person name="Rege F."/>
            <person name="Reyes R."/>
            <person name="Rise C."/>
            <person name="Rogov P."/>
            <person name="Ross K."/>
            <person name="Ryan E."/>
            <person name="Settipalli S."/>
            <person name="Shea T."/>
            <person name="Sherpa N."/>
            <person name="Shi L."/>
            <person name="Shih D."/>
            <person name="Sparrow T."/>
            <person name="Spaulding J."/>
            <person name="Stalker J."/>
            <person name="Stange-Thomann N."/>
            <person name="Stavropoulos S."/>
            <person name="Stone C."/>
            <person name="Strader C."/>
            <person name="Tesfaye S."/>
            <person name="Thomson T."/>
            <person name="Thoulutsang Y."/>
            <person name="Thoulutsang D."/>
            <person name="Topham K."/>
            <person name="Topping I."/>
            <person name="Tsamla T."/>
            <person name="Vassiliev H."/>
            <person name="Vo A."/>
            <person name="Wangchuk T."/>
            <person name="Wangdi T."/>
            <person name="Weiand M."/>
            <person name="Wilkinson J."/>
            <person name="Wilson A."/>
            <person name="Yadav S."/>
            <person name="Young G."/>
            <person name="Yu Q."/>
            <person name="Zembek L."/>
            <person name="Zhong D."/>
            <person name="Zimmer A."/>
            <person name="Zwirko Z."/>
            <person name="Jaffe D.B."/>
            <person name="Alvarez P."/>
            <person name="Brockman W."/>
            <person name="Butler J."/>
            <person name="Chin C."/>
            <person name="Gnerre S."/>
            <person name="Grabherr M."/>
            <person name="Kleber M."/>
            <person name="Mauceli E."/>
            <person name="MacCallum I."/>
        </authorList>
    </citation>
    <scope>NUCLEOTIDE SEQUENCE [LARGE SCALE GENOMIC DNA]</scope>
    <source>
        <strain evidence="3">Tucson 14030-0811.24</strain>
    </source>
</reference>
<name>A0A0Q9WV70_DROWI</name>
<dbReference type="InParanoid" id="A0A0Q9WV70"/>
<evidence type="ECO:0000313" key="2">
    <source>
        <dbReference type="EMBL" id="KRG00031.1"/>
    </source>
</evidence>
<evidence type="ECO:0000313" key="3">
    <source>
        <dbReference type="Proteomes" id="UP000007798"/>
    </source>
</evidence>
<accession>A0A0Q9WV70</accession>
<keyword evidence="1" id="KW-0472">Membrane</keyword>
<feature type="transmembrane region" description="Helical" evidence="1">
    <location>
        <begin position="39"/>
        <end position="59"/>
    </location>
</feature>
<organism evidence="2 3">
    <name type="scientific">Drosophila willistoni</name>
    <name type="common">Fruit fly</name>
    <dbReference type="NCBI Taxonomy" id="7260"/>
    <lineage>
        <taxon>Eukaryota</taxon>
        <taxon>Metazoa</taxon>
        <taxon>Ecdysozoa</taxon>
        <taxon>Arthropoda</taxon>
        <taxon>Hexapoda</taxon>
        <taxon>Insecta</taxon>
        <taxon>Pterygota</taxon>
        <taxon>Neoptera</taxon>
        <taxon>Endopterygota</taxon>
        <taxon>Diptera</taxon>
        <taxon>Brachycera</taxon>
        <taxon>Muscomorpha</taxon>
        <taxon>Ephydroidea</taxon>
        <taxon>Drosophilidae</taxon>
        <taxon>Drosophila</taxon>
        <taxon>Sophophora</taxon>
    </lineage>
</organism>
<keyword evidence="1" id="KW-1133">Transmembrane helix</keyword>
<proteinExistence type="predicted"/>
<sequence>MKLKFCCYCLSLRVGCCLIALLEIIFNSLGLIFGDESNLLLLGRAAYMFHLLGSIMLLMSTIKKVAYAVTFYLVSNGVHLILCTIFVIDWSIHYSHRIFEAFIPLFALPPTIYFWLVAYSYRKSILPESLIETVG</sequence>
<dbReference type="EMBL" id="CH964272">
    <property type="protein sequence ID" value="KRG00031.1"/>
    <property type="molecule type" value="Genomic_DNA"/>
</dbReference>
<evidence type="ECO:0000256" key="1">
    <source>
        <dbReference type="SAM" id="Phobius"/>
    </source>
</evidence>
<dbReference type="AlphaFoldDB" id="A0A0Q9WV70"/>
<feature type="transmembrane region" description="Helical" evidence="1">
    <location>
        <begin position="98"/>
        <end position="121"/>
    </location>
</feature>
<keyword evidence="3" id="KW-1185">Reference proteome</keyword>
<feature type="transmembrane region" description="Helical" evidence="1">
    <location>
        <begin position="71"/>
        <end position="92"/>
    </location>
</feature>
<protein>
    <submittedName>
        <fullName evidence="2">Uncharacterized protein</fullName>
    </submittedName>
</protein>
<gene>
    <name evidence="2" type="primary">Dwil\GK27410</name>
    <name evidence="2" type="ORF">Dwil_GK27410</name>
</gene>
<keyword evidence="1" id="KW-0812">Transmembrane</keyword>